<dbReference type="RefSeq" id="WP_168036658.1">
    <property type="nucleotide sequence ID" value="NZ_JAATJH010000002.1"/>
</dbReference>
<evidence type="ECO:0000256" key="5">
    <source>
        <dbReference type="ARBA" id="ARBA00035648"/>
    </source>
</evidence>
<dbReference type="Pfam" id="PF03755">
    <property type="entry name" value="YicC-like_N"/>
    <property type="match status" value="1"/>
</dbReference>
<evidence type="ECO:0000256" key="4">
    <source>
        <dbReference type="ARBA" id="ARBA00022801"/>
    </source>
</evidence>
<keyword evidence="4" id="KW-0378">Hydrolase</keyword>
<dbReference type="Proteomes" id="UP000770785">
    <property type="component" value="Unassembled WGS sequence"/>
</dbReference>
<gene>
    <name evidence="8" type="ORF">GGR27_001388</name>
</gene>
<name>A0ABX0XAC3_9BACT</name>
<accession>A0ABX0XAC3</accession>
<comment type="cofactor">
    <cofactor evidence="1">
        <name>a divalent metal cation</name>
        <dbReference type="ChEBI" id="CHEBI:60240"/>
    </cofactor>
</comment>
<dbReference type="InterPro" id="IPR005229">
    <property type="entry name" value="YicC/YloC-like"/>
</dbReference>
<keyword evidence="9" id="KW-1185">Reference proteome</keyword>
<comment type="caution">
    <text evidence="8">The sequence shown here is derived from an EMBL/GenBank/DDBJ whole genome shotgun (WGS) entry which is preliminary data.</text>
</comment>
<feature type="domain" description="Endoribonuclease YicC-like C-terminal" evidence="7">
    <location>
        <begin position="176"/>
        <end position="293"/>
    </location>
</feature>
<evidence type="ECO:0000313" key="8">
    <source>
        <dbReference type="EMBL" id="NJC25889.1"/>
    </source>
</evidence>
<dbReference type="EMBL" id="JAATJH010000002">
    <property type="protein sequence ID" value="NJC25889.1"/>
    <property type="molecule type" value="Genomic_DNA"/>
</dbReference>
<sequence>MLLSMTGYGRATQTANDKTYTVEIRSLNTKQNDLRLRANQTLHKYEVTLRKYLLDAVKRGKLDVSVDITDESGGGAVRVNTALLTKLYESIWNDSPVSMDNQNHENGLWAALLRVPGIIESANERLSDEDWAIVKATAAAAVQHLNEYRTQEGEAMATDLTGNCQTIKDLLEEVGKYEDERIQSVRDRMERHLADFMGRGNVDKNRYEQEVLFYLEKMDVNEEKVRLKQNCDYFVEIITNDDDVKGRKLVFISQEIGREINTLGAKAYSPNIQKLVVNMKEQLEMIKEQLANVA</sequence>
<reference evidence="8 9" key="1">
    <citation type="submission" date="2020-03" db="EMBL/GenBank/DDBJ databases">
        <title>Genomic Encyclopedia of Type Strains, Phase IV (KMG-IV): sequencing the most valuable type-strain genomes for metagenomic binning, comparative biology and taxonomic classification.</title>
        <authorList>
            <person name="Goeker M."/>
        </authorList>
    </citation>
    <scope>NUCLEOTIDE SEQUENCE [LARGE SCALE GENOMIC DNA]</scope>
    <source>
        <strain evidence="8 9">DSM 105096</strain>
    </source>
</reference>
<dbReference type="Pfam" id="PF08340">
    <property type="entry name" value="YicC-like_C"/>
    <property type="match status" value="1"/>
</dbReference>
<evidence type="ECO:0000259" key="7">
    <source>
        <dbReference type="Pfam" id="PF08340"/>
    </source>
</evidence>
<evidence type="ECO:0000313" key="9">
    <source>
        <dbReference type="Proteomes" id="UP000770785"/>
    </source>
</evidence>
<evidence type="ECO:0000256" key="2">
    <source>
        <dbReference type="ARBA" id="ARBA00022722"/>
    </source>
</evidence>
<keyword evidence="3" id="KW-0255">Endonuclease</keyword>
<protein>
    <submittedName>
        <fullName evidence="8">Uncharacterized protein (TIGR00255 family)</fullName>
    </submittedName>
</protein>
<dbReference type="PANTHER" id="PTHR30636:SF3">
    <property type="entry name" value="UPF0701 PROTEIN YICC"/>
    <property type="match status" value="1"/>
</dbReference>
<evidence type="ECO:0000259" key="6">
    <source>
        <dbReference type="Pfam" id="PF03755"/>
    </source>
</evidence>
<feature type="domain" description="Endoribonuclease YicC-like N-terminal" evidence="6">
    <location>
        <begin position="3"/>
        <end position="157"/>
    </location>
</feature>
<dbReference type="InterPro" id="IPR013527">
    <property type="entry name" value="YicC-like_N"/>
</dbReference>
<dbReference type="InterPro" id="IPR013551">
    <property type="entry name" value="YicC-like_C"/>
</dbReference>
<dbReference type="PANTHER" id="PTHR30636">
    <property type="entry name" value="UPF0701 PROTEIN YICC"/>
    <property type="match status" value="1"/>
</dbReference>
<comment type="similarity">
    <text evidence="5">Belongs to the YicC/YloC family.</text>
</comment>
<organism evidence="8 9">
    <name type="scientific">Neolewinella antarctica</name>
    <dbReference type="NCBI Taxonomy" id="442734"/>
    <lineage>
        <taxon>Bacteria</taxon>
        <taxon>Pseudomonadati</taxon>
        <taxon>Bacteroidota</taxon>
        <taxon>Saprospiria</taxon>
        <taxon>Saprospirales</taxon>
        <taxon>Lewinellaceae</taxon>
        <taxon>Neolewinella</taxon>
    </lineage>
</organism>
<keyword evidence="2" id="KW-0540">Nuclease</keyword>
<proteinExistence type="inferred from homology"/>
<evidence type="ECO:0000256" key="1">
    <source>
        <dbReference type="ARBA" id="ARBA00001968"/>
    </source>
</evidence>
<evidence type="ECO:0000256" key="3">
    <source>
        <dbReference type="ARBA" id="ARBA00022759"/>
    </source>
</evidence>